<reference evidence="2 3" key="1">
    <citation type="submission" date="2019-02" db="EMBL/GenBank/DDBJ databases">
        <title>Planctomycetal bacteria perform biofilm scaping via a novel small molecule.</title>
        <authorList>
            <person name="Jeske O."/>
            <person name="Boedeker C."/>
            <person name="Wiegand S."/>
            <person name="Breitling P."/>
            <person name="Kallscheuer N."/>
            <person name="Jogler M."/>
            <person name="Rohde M."/>
            <person name="Petersen J."/>
            <person name="Medema M.H."/>
            <person name="Surup F."/>
            <person name="Jogler C."/>
        </authorList>
    </citation>
    <scope>NUCLEOTIDE SEQUENCE [LARGE SCALE GENOMIC DNA]</scope>
    <source>
        <strain evidence="2 3">Mal15</strain>
    </source>
</reference>
<dbReference type="AlphaFoldDB" id="A0A5B9M6F1"/>
<organism evidence="2 3">
    <name type="scientific">Stieleria maiorica</name>
    <dbReference type="NCBI Taxonomy" id="2795974"/>
    <lineage>
        <taxon>Bacteria</taxon>
        <taxon>Pseudomonadati</taxon>
        <taxon>Planctomycetota</taxon>
        <taxon>Planctomycetia</taxon>
        <taxon>Pirellulales</taxon>
        <taxon>Pirellulaceae</taxon>
        <taxon>Stieleria</taxon>
    </lineage>
</organism>
<dbReference type="Proteomes" id="UP000321353">
    <property type="component" value="Chromosome"/>
</dbReference>
<accession>A0A5B9M6F1</accession>
<sequence length="334" mass="37059">MYRMRVIEVFKGRPKLADSVIEVASIKELPRDATFWIVGYGEAPTEWDSPEQVSTKALSYLRGLSRLPERGPRRLGYFLRFLQHGDELVAADAYNEFAEATLEDIAAVADQLDREWVISQLRDASVPVHRRRLCWTFLSQCGTAADASLFDEMLRKREVDATFDPGMDAAIACFIALAGERGLGRVEQAYLASSDAEYLDSFAAINAIRVHGTQLKVLPRERLAAALRLMLCRPTLADLVIPDLARWGDWSMIDRVAKLFEEANEEARFVKPAAVLYLKTCPLPAAAEALERLRAIDAQTVQAAEASMRFYNGPTTVPVPPPSDDDASSGLQAP</sequence>
<keyword evidence="3" id="KW-1185">Reference proteome</keyword>
<protein>
    <submittedName>
        <fullName evidence="2">Uncharacterized protein</fullName>
    </submittedName>
</protein>
<evidence type="ECO:0000313" key="2">
    <source>
        <dbReference type="EMBL" id="QEF96409.1"/>
    </source>
</evidence>
<proteinExistence type="predicted"/>
<dbReference type="KEGG" id="smam:Mal15_04370"/>
<evidence type="ECO:0000256" key="1">
    <source>
        <dbReference type="SAM" id="MobiDB-lite"/>
    </source>
</evidence>
<name>A0A5B9M6F1_9BACT</name>
<gene>
    <name evidence="2" type="ORF">Mal15_04370</name>
</gene>
<feature type="region of interest" description="Disordered" evidence="1">
    <location>
        <begin position="312"/>
        <end position="334"/>
    </location>
</feature>
<evidence type="ECO:0000313" key="3">
    <source>
        <dbReference type="Proteomes" id="UP000321353"/>
    </source>
</evidence>
<dbReference type="EMBL" id="CP036264">
    <property type="protein sequence ID" value="QEF96409.1"/>
    <property type="molecule type" value="Genomic_DNA"/>
</dbReference>